<evidence type="ECO:0000313" key="2">
    <source>
        <dbReference type="EMBL" id="PKH45506.1"/>
    </source>
</evidence>
<dbReference type="PROSITE" id="PS50926">
    <property type="entry name" value="TRAM"/>
    <property type="match status" value="1"/>
</dbReference>
<sequence>TFAEVLVEGLQKNKWQGRTLGGKLVFLESDLPLEGCLVKVKIFKTSPWSLQAKLVNIMES</sequence>
<reference evidence="2 3" key="1">
    <citation type="journal article" date="2017" name="FEMS Microbiol. Ecol.">
        <title>Reconstructed genomes of novel Dehalococcoides mccartyi strains from 1,2,3,4-tetrachlorodibenzo-p-dioxin-dechlorinating enrichment cultures reveal divergent reductive dehalogenase gene profiles.</title>
        <authorList>
            <person name="Dam H.T."/>
            <person name="Vollmers J."/>
            <person name="Kaster A.K."/>
            <person name="Haggblom M.M."/>
        </authorList>
    </citation>
    <scope>NUCLEOTIDE SEQUENCE [LARGE SCALE GENOMIC DNA]</scope>
    <source>
        <strain evidence="2 3">H1-3-2.001</strain>
    </source>
</reference>
<gene>
    <name evidence="2" type="ORF">CVH13_01485</name>
</gene>
<organism evidence="2 3">
    <name type="scientific">Dehalococcoides mccartyi</name>
    <dbReference type="NCBI Taxonomy" id="61435"/>
    <lineage>
        <taxon>Bacteria</taxon>
        <taxon>Bacillati</taxon>
        <taxon>Chloroflexota</taxon>
        <taxon>Dehalococcoidia</taxon>
        <taxon>Dehalococcoidales</taxon>
        <taxon>Dehalococcoidaceae</taxon>
        <taxon>Dehalococcoides</taxon>
    </lineage>
</organism>
<evidence type="ECO:0000259" key="1">
    <source>
        <dbReference type="PROSITE" id="PS50926"/>
    </source>
</evidence>
<protein>
    <submittedName>
        <fullName evidence="2">tRNA (N6-isopentenyl adenosine(37)-C2)-methylthiotransferase MiaB</fullName>
    </submittedName>
</protein>
<comment type="caution">
    <text evidence="2">The sequence shown here is derived from an EMBL/GenBank/DDBJ whole genome shotgun (WGS) entry which is preliminary data.</text>
</comment>
<dbReference type="GO" id="GO:0016740">
    <property type="term" value="F:transferase activity"/>
    <property type="evidence" value="ECO:0007669"/>
    <property type="project" value="UniProtKB-KW"/>
</dbReference>
<feature type="domain" description="TRAM" evidence="1">
    <location>
        <begin position="1"/>
        <end position="56"/>
    </location>
</feature>
<feature type="non-terminal residue" evidence="2">
    <location>
        <position position="1"/>
    </location>
</feature>
<dbReference type="EMBL" id="PHFD01000327">
    <property type="protein sequence ID" value="PKH45506.1"/>
    <property type="molecule type" value="Genomic_DNA"/>
</dbReference>
<dbReference type="InterPro" id="IPR002792">
    <property type="entry name" value="TRAM_dom"/>
</dbReference>
<keyword evidence="2" id="KW-0808">Transferase</keyword>
<dbReference type="Pfam" id="PF01938">
    <property type="entry name" value="TRAM"/>
    <property type="match status" value="1"/>
</dbReference>
<proteinExistence type="predicted"/>
<dbReference type="Proteomes" id="UP000233649">
    <property type="component" value="Unassembled WGS sequence"/>
</dbReference>
<name>A0A2J1DTN7_9CHLR</name>
<dbReference type="AlphaFoldDB" id="A0A2J1DTN7"/>
<evidence type="ECO:0000313" key="3">
    <source>
        <dbReference type="Proteomes" id="UP000233649"/>
    </source>
</evidence>
<accession>A0A2J1DTN7</accession>